<dbReference type="InterPro" id="IPR051259">
    <property type="entry name" value="rRNA_Methyltransferase"/>
</dbReference>
<name>A0ABY5V0T3_9BACT</name>
<dbReference type="SUPFAM" id="SSF75217">
    <property type="entry name" value="alpha/beta knot"/>
    <property type="match status" value="1"/>
</dbReference>
<dbReference type="PANTHER" id="PTHR43191:SF2">
    <property type="entry name" value="RRNA METHYLTRANSFERASE 3, MITOCHONDRIAL"/>
    <property type="match status" value="1"/>
</dbReference>
<proteinExistence type="inferred from homology"/>
<dbReference type="InterPro" id="IPR029064">
    <property type="entry name" value="Ribosomal_eL30-like_sf"/>
</dbReference>
<evidence type="ECO:0000259" key="4">
    <source>
        <dbReference type="Pfam" id="PF00588"/>
    </source>
</evidence>
<protein>
    <submittedName>
        <fullName evidence="6">RNA methyltransferase</fullName>
    </submittedName>
</protein>
<evidence type="ECO:0000256" key="2">
    <source>
        <dbReference type="ARBA" id="ARBA00022603"/>
    </source>
</evidence>
<sequence length="250" mass="26827">MIKSEIAFVRSLSSKKERAASGLFVAEGEKLVGEMLASEFRVRKIFRCGEEDRSEAGSVDTEHVSPKEMERISALKTPTPVLALVELPRYRLSAGTGTDDLALALDGVQDPGNLGTIVRLADWFGIRDIVCSENTADCFGPKAVQATMGAIARVRVHYTALEPFLTRAAERGTPVYGTFLEGEDIYRAGLSAGGIVVMGSEGNGISSGTARCVTRRLFIPPYPGAAPTSESLNVAMATAVVAAEFRRRIR</sequence>
<dbReference type="InterPro" id="IPR029026">
    <property type="entry name" value="tRNA_m1G_MTases_N"/>
</dbReference>
<dbReference type="Gene3D" id="3.40.1280.10">
    <property type="match status" value="1"/>
</dbReference>
<keyword evidence="7" id="KW-1185">Reference proteome</keyword>
<dbReference type="InterPro" id="IPR053888">
    <property type="entry name" value="MRM3-like_sub_bind"/>
</dbReference>
<dbReference type="GO" id="GO:0008168">
    <property type="term" value="F:methyltransferase activity"/>
    <property type="evidence" value="ECO:0007669"/>
    <property type="project" value="UniProtKB-KW"/>
</dbReference>
<dbReference type="SUPFAM" id="SSF55315">
    <property type="entry name" value="L30e-like"/>
    <property type="match status" value="1"/>
</dbReference>
<dbReference type="InterPro" id="IPR001537">
    <property type="entry name" value="SpoU_MeTrfase"/>
</dbReference>
<evidence type="ECO:0000313" key="6">
    <source>
        <dbReference type="EMBL" id="UWN56912.1"/>
    </source>
</evidence>
<feature type="domain" description="MRM3-like substrate binding" evidence="5">
    <location>
        <begin position="5"/>
        <end position="83"/>
    </location>
</feature>
<evidence type="ECO:0000313" key="7">
    <source>
        <dbReference type="Proteomes" id="UP001059295"/>
    </source>
</evidence>
<dbReference type="Proteomes" id="UP001059295">
    <property type="component" value="Chromosome"/>
</dbReference>
<reference evidence="6" key="1">
    <citation type="journal article" date="2022" name="Cell">
        <title>Design, construction, and in vivo augmentation of a complex gut microbiome.</title>
        <authorList>
            <person name="Cheng A.G."/>
            <person name="Ho P.Y."/>
            <person name="Aranda-Diaz A."/>
            <person name="Jain S."/>
            <person name="Yu F.B."/>
            <person name="Meng X."/>
            <person name="Wang M."/>
            <person name="Iakiviak M."/>
            <person name="Nagashima K."/>
            <person name="Zhao A."/>
            <person name="Murugkar P."/>
            <person name="Patil A."/>
            <person name="Atabakhsh K."/>
            <person name="Weakley A."/>
            <person name="Yan J."/>
            <person name="Brumbaugh A.R."/>
            <person name="Higginbottom S."/>
            <person name="Dimas A."/>
            <person name="Shiver A.L."/>
            <person name="Deutschbauer A."/>
            <person name="Neff N."/>
            <person name="Sonnenburg J.L."/>
            <person name="Huang K.C."/>
            <person name="Fischbach M.A."/>
        </authorList>
    </citation>
    <scope>NUCLEOTIDE SEQUENCE</scope>
    <source>
        <strain evidence="6">AP11</strain>
    </source>
</reference>
<feature type="domain" description="tRNA/rRNA methyltransferase SpoU type" evidence="4">
    <location>
        <begin position="101"/>
        <end position="242"/>
    </location>
</feature>
<evidence type="ECO:0000256" key="3">
    <source>
        <dbReference type="ARBA" id="ARBA00022679"/>
    </source>
</evidence>
<dbReference type="GeneID" id="82892004"/>
<keyword evidence="2 6" id="KW-0489">Methyltransferase</keyword>
<dbReference type="PANTHER" id="PTHR43191">
    <property type="entry name" value="RRNA METHYLTRANSFERASE 3"/>
    <property type="match status" value="1"/>
</dbReference>
<evidence type="ECO:0000259" key="5">
    <source>
        <dbReference type="Pfam" id="PF22435"/>
    </source>
</evidence>
<organism evidence="6 7">
    <name type="scientific">Alistipes ihumii AP11</name>
    <dbReference type="NCBI Taxonomy" id="1211813"/>
    <lineage>
        <taxon>Bacteria</taxon>
        <taxon>Pseudomonadati</taxon>
        <taxon>Bacteroidota</taxon>
        <taxon>Bacteroidia</taxon>
        <taxon>Bacteroidales</taxon>
        <taxon>Rikenellaceae</taxon>
        <taxon>Alistipes</taxon>
    </lineage>
</organism>
<dbReference type="RefSeq" id="WP_026089625.1">
    <property type="nucleotide sequence ID" value="NZ_CAPH01000009.1"/>
</dbReference>
<gene>
    <name evidence="6" type="ORF">NQ491_09680</name>
</gene>
<dbReference type="GO" id="GO:0032259">
    <property type="term" value="P:methylation"/>
    <property type="evidence" value="ECO:0007669"/>
    <property type="project" value="UniProtKB-KW"/>
</dbReference>
<dbReference type="EMBL" id="CP102294">
    <property type="protein sequence ID" value="UWN56912.1"/>
    <property type="molecule type" value="Genomic_DNA"/>
</dbReference>
<dbReference type="InterPro" id="IPR029028">
    <property type="entry name" value="Alpha/beta_knot_MTases"/>
</dbReference>
<comment type="similarity">
    <text evidence="1">Belongs to the class IV-like SAM-binding methyltransferase superfamily. RNA methyltransferase TrmH family.</text>
</comment>
<dbReference type="Pfam" id="PF00588">
    <property type="entry name" value="SpoU_methylase"/>
    <property type="match status" value="1"/>
</dbReference>
<keyword evidence="3" id="KW-0808">Transferase</keyword>
<dbReference type="Pfam" id="PF22435">
    <property type="entry name" value="MRM3-like_sub_bind"/>
    <property type="match status" value="1"/>
</dbReference>
<evidence type="ECO:0000256" key="1">
    <source>
        <dbReference type="ARBA" id="ARBA00007228"/>
    </source>
</evidence>
<dbReference type="Gene3D" id="3.30.1330.30">
    <property type="match status" value="1"/>
</dbReference>
<dbReference type="CDD" id="cd18109">
    <property type="entry name" value="SpoU-like_RNA-MTase"/>
    <property type="match status" value="1"/>
</dbReference>
<accession>A0ABY5V0T3</accession>